<dbReference type="GO" id="GO:0005886">
    <property type="term" value="C:plasma membrane"/>
    <property type="evidence" value="ECO:0007669"/>
    <property type="project" value="UniProtKB-ARBA"/>
</dbReference>
<evidence type="ECO:0000313" key="8">
    <source>
        <dbReference type="Proteomes" id="UP000593915"/>
    </source>
</evidence>
<keyword evidence="3 6" id="KW-0812">Transmembrane</keyword>
<evidence type="ECO:0000256" key="3">
    <source>
        <dbReference type="ARBA" id="ARBA00022692"/>
    </source>
</evidence>
<dbReference type="EMBL" id="CP061839">
    <property type="protein sequence ID" value="QOW60758.1"/>
    <property type="molecule type" value="Genomic_DNA"/>
</dbReference>
<dbReference type="RefSeq" id="WP_020964495.1">
    <property type="nucleotide sequence ID" value="NZ_CP061839.1"/>
</dbReference>
<feature type="transmembrane region" description="Helical" evidence="6">
    <location>
        <begin position="53"/>
        <end position="71"/>
    </location>
</feature>
<accession>A0A7S6WP69</accession>
<keyword evidence="4 6" id="KW-1133">Transmembrane helix</keyword>
<dbReference type="Pfam" id="PF02361">
    <property type="entry name" value="CbiQ"/>
    <property type="match status" value="1"/>
</dbReference>
<evidence type="ECO:0000313" key="7">
    <source>
        <dbReference type="EMBL" id="QOW60758.1"/>
    </source>
</evidence>
<evidence type="ECO:0000256" key="2">
    <source>
        <dbReference type="ARBA" id="ARBA00022475"/>
    </source>
</evidence>
<evidence type="ECO:0000256" key="5">
    <source>
        <dbReference type="ARBA" id="ARBA00023136"/>
    </source>
</evidence>
<dbReference type="InterPro" id="IPR003339">
    <property type="entry name" value="ABC/ECF_trnsptr_transmembrane"/>
</dbReference>
<evidence type="ECO:0000256" key="4">
    <source>
        <dbReference type="ARBA" id="ARBA00022989"/>
    </source>
</evidence>
<evidence type="ECO:0000256" key="1">
    <source>
        <dbReference type="ARBA" id="ARBA00004141"/>
    </source>
</evidence>
<dbReference type="PANTHER" id="PTHR34857">
    <property type="entry name" value="SLL0384 PROTEIN"/>
    <property type="match status" value="1"/>
</dbReference>
<keyword evidence="2" id="KW-1003">Cell membrane</keyword>
<dbReference type="PANTHER" id="PTHR34857:SF2">
    <property type="entry name" value="SLL0384 PROTEIN"/>
    <property type="match status" value="1"/>
</dbReference>
<gene>
    <name evidence="7" type="ORF">IFE08_13380</name>
</gene>
<keyword evidence="5 6" id="KW-0472">Membrane</keyword>
<proteinExistence type="predicted"/>
<dbReference type="GeneID" id="301089369"/>
<dbReference type="CDD" id="cd16914">
    <property type="entry name" value="EcfT"/>
    <property type="match status" value="1"/>
</dbReference>
<comment type="subcellular location">
    <subcellularLocation>
        <location evidence="1">Membrane</location>
        <topology evidence="1">Multi-pass membrane protein</topology>
    </subcellularLocation>
</comment>
<organism evidence="7 8">
    <name type="scientific">Treponema pedis</name>
    <dbReference type="NCBI Taxonomy" id="409322"/>
    <lineage>
        <taxon>Bacteria</taxon>
        <taxon>Pseudomonadati</taxon>
        <taxon>Spirochaetota</taxon>
        <taxon>Spirochaetia</taxon>
        <taxon>Spirochaetales</taxon>
        <taxon>Treponemataceae</taxon>
        <taxon>Treponema</taxon>
    </lineage>
</organism>
<dbReference type="Proteomes" id="UP000593915">
    <property type="component" value="Chromosome"/>
</dbReference>
<feature type="transmembrane region" description="Helical" evidence="6">
    <location>
        <begin position="83"/>
        <end position="105"/>
    </location>
</feature>
<protein>
    <submittedName>
        <fullName evidence="7">Energy-coupling factor transporter transmembrane protein EcfT</fullName>
    </submittedName>
</protein>
<dbReference type="AlphaFoldDB" id="A0A7S6WP69"/>
<name>A0A7S6WP69_9SPIR</name>
<dbReference type="InterPro" id="IPR051611">
    <property type="entry name" value="ECF_transporter_component"/>
</dbReference>
<evidence type="ECO:0000256" key="6">
    <source>
        <dbReference type="SAM" id="Phobius"/>
    </source>
</evidence>
<sequence length="237" mass="26758">MHLSSKKILDFRTFLFLNLILMLFLILSGKQVIVITAFAIAAAVMMIAREWRAAGIAALWFIGNFALHYYTPFLYKRFSHSSVPLFFGTLAFLMQRIIPFLMLALTVRKTKNISEIAASLEKMKLHKGIILSIIVMIRYLPAMTEDIRTVREAMKLKGIPLSPTYTLCHPVRTIEASVVPMLFKSLKTTEEFSSAALIKGYGCNAKRSSYFDVRIRRADTMLILGSSALLTAAYSFL</sequence>
<feature type="transmembrane region" description="Helical" evidence="6">
    <location>
        <begin position="14"/>
        <end position="47"/>
    </location>
</feature>
<reference evidence="7 8" key="1">
    <citation type="submission" date="2020-09" db="EMBL/GenBank/DDBJ databases">
        <title>Characterization of Treponema spp. from bovine digital dermatitis in Korea.</title>
        <authorList>
            <person name="Espiritu H.M."/>
            <person name="Cho Y.I."/>
            <person name="Mamuad L."/>
        </authorList>
    </citation>
    <scope>NUCLEOTIDE SEQUENCE [LARGE SCALE GENOMIC DNA]</scope>
    <source>
        <strain evidence="7 8">KS1</strain>
    </source>
</reference>